<gene>
    <name evidence="5" type="ORF">SCHCODRAFT_80271</name>
</gene>
<dbReference type="VEuPathDB" id="FungiDB:SCHCODRAFT_01165810"/>
<organism evidence="6">
    <name type="scientific">Schizophyllum commune (strain H4-8 / FGSC 9210)</name>
    <name type="common">Split gill fungus</name>
    <dbReference type="NCBI Taxonomy" id="578458"/>
    <lineage>
        <taxon>Eukaryota</taxon>
        <taxon>Fungi</taxon>
        <taxon>Dikarya</taxon>
        <taxon>Basidiomycota</taxon>
        <taxon>Agaricomycotina</taxon>
        <taxon>Agaricomycetes</taxon>
        <taxon>Agaricomycetidae</taxon>
        <taxon>Agaricales</taxon>
        <taxon>Schizophyllaceae</taxon>
        <taxon>Schizophyllum</taxon>
    </lineage>
</organism>
<feature type="domain" description="Vid27 N-terminal" evidence="4">
    <location>
        <begin position="1"/>
        <end position="165"/>
    </location>
</feature>
<dbReference type="KEGG" id="scm:SCHCO_01165810"/>
<dbReference type="eggNOG" id="KOG2395">
    <property type="taxonomic scope" value="Eukaryota"/>
</dbReference>
<dbReference type="InterPro" id="IPR040979">
    <property type="entry name" value="Vid27_N"/>
</dbReference>
<feature type="region of interest" description="Disordered" evidence="1">
    <location>
        <begin position="165"/>
        <end position="198"/>
    </location>
</feature>
<dbReference type="InterPro" id="IPR013863">
    <property type="entry name" value="VID27_C"/>
</dbReference>
<reference evidence="5 6" key="1">
    <citation type="journal article" date="2010" name="Nat. Biotechnol.">
        <title>Genome sequence of the model mushroom Schizophyllum commune.</title>
        <authorList>
            <person name="Ohm R.A."/>
            <person name="de Jong J.F."/>
            <person name="Lugones L.G."/>
            <person name="Aerts A."/>
            <person name="Kothe E."/>
            <person name="Stajich J.E."/>
            <person name="de Vries R.P."/>
            <person name="Record E."/>
            <person name="Levasseur A."/>
            <person name="Baker S.E."/>
            <person name="Bartholomew K.A."/>
            <person name="Coutinho P.M."/>
            <person name="Erdmann S."/>
            <person name="Fowler T.J."/>
            <person name="Gathman A.C."/>
            <person name="Lombard V."/>
            <person name="Henrissat B."/>
            <person name="Knabe N."/>
            <person name="Kuees U."/>
            <person name="Lilly W.W."/>
            <person name="Lindquist E."/>
            <person name="Lucas S."/>
            <person name="Magnuson J.K."/>
            <person name="Piumi F."/>
            <person name="Raudaskoski M."/>
            <person name="Salamov A."/>
            <person name="Schmutz J."/>
            <person name="Schwarze F.W.M.R."/>
            <person name="vanKuyk P.A."/>
            <person name="Horton J.S."/>
            <person name="Grigoriev I.V."/>
            <person name="Woesten H.A.B."/>
        </authorList>
    </citation>
    <scope>NUCLEOTIDE SEQUENCE [LARGE SCALE GENOMIC DNA]</scope>
    <source>
        <strain evidence="6">H4-8 / FGSC 9210</strain>
    </source>
</reference>
<dbReference type="GO" id="GO:0005634">
    <property type="term" value="C:nucleus"/>
    <property type="evidence" value="ECO:0007669"/>
    <property type="project" value="TreeGrafter"/>
</dbReference>
<dbReference type="RefSeq" id="XP_003037927.1">
    <property type="nucleotide sequence ID" value="XM_003037881.1"/>
</dbReference>
<sequence>MNIFRSLIGKVWQDPNAEEVVKISSGQLYLLRPDQQIRTSRECIYNEAIATIRRVPSVEHNFQLVVTRVYEEGDEELLEDEDETDEERVFLIGEELDFYTSENEGDPTFVWRDLQGDPDEFFEFTAPGCNEPTRAFFETCMYRAMYERKYRKSADNVADSALEEFIRGPPQTQKKQKKAASKKKVATSPSTSKVAASAPAPAAVTAELESAMQSLNVDEPKASPPAPKGKAPEPETSSAVLNDMIELVTTEAELYHWDWDKEEFENQGIVTARILQPKSGIYVFYLAAEVNGRLLLQHLIKTEMNQRWSPKMSSLTWNNIPEHGKATSWLFRFPTEEAFATFQEVFMKALWETVYQAPWEKMKVDEQQYVLHSNDDVEMVDVQDDEEDEEEVGAVLDPDEESSDEEETEDDEDDDESRPSMAGKDRNEQLTVGYKGDKAFIVRGKNIGIFVESQDGRNIKYRHTSAVKTPKGADFKPKQIMLHNQDAQIIISNPTEPNKLYSMDVERGQIVDEWKVHDDIQVGHIAPDNKFAGATHESTFVGASHNALFRVDPRVSGNKLVDSQFKQYVSKNKFSGVTTTGSGKLAVASEKGDIRLFDTIGKNAKTALPPLGDPIIGIDVTADGRWIVATTKTYLLLIDTLIGEGRYAGQLGFDRSFPANAKPIPRRLQLRPEHVAYMNQDVSFSPAKFNVGEGQEENAIVTSTGQFVVAWDFKKVKKGQLNNYEIKKFEDFVVQDNFRFGDDKEIIVALSNNLVQTNKKNLKRPTRQSLAPPGVTSYSSVVNSPY</sequence>
<protein>
    <recommendedName>
        <fullName evidence="7">VID27 cytoplasmic protein</fullName>
    </recommendedName>
</protein>
<feature type="compositionally biased region" description="Polar residues" evidence="1">
    <location>
        <begin position="776"/>
        <end position="786"/>
    </location>
</feature>
<dbReference type="Pfam" id="PF08553">
    <property type="entry name" value="VID27"/>
    <property type="match status" value="1"/>
</dbReference>
<dbReference type="Gene3D" id="2.30.29.30">
    <property type="entry name" value="Pleckstrin-homology domain (PH domain)/Phosphotyrosine-binding domain (PTB)"/>
    <property type="match status" value="1"/>
</dbReference>
<feature type="region of interest" description="Disordered" evidence="1">
    <location>
        <begin position="382"/>
        <end position="429"/>
    </location>
</feature>
<dbReference type="PANTHER" id="PTHR31913:SF0">
    <property type="entry name" value="VACUOLAR IMPORT AND DEGRADATION PROTEIN 27"/>
    <property type="match status" value="1"/>
</dbReference>
<dbReference type="OMA" id="RLNETKW"/>
<dbReference type="OrthoDB" id="10251113at2759"/>
<dbReference type="InterPro" id="IPR040458">
    <property type="entry name" value="Vid27"/>
</dbReference>
<evidence type="ECO:0000256" key="1">
    <source>
        <dbReference type="SAM" id="MobiDB-lite"/>
    </source>
</evidence>
<evidence type="ECO:0008006" key="7">
    <source>
        <dbReference type="Google" id="ProtNLM"/>
    </source>
</evidence>
<evidence type="ECO:0000259" key="4">
    <source>
        <dbReference type="Pfam" id="PF17748"/>
    </source>
</evidence>
<dbReference type="InParanoid" id="D8PPZ9"/>
<dbReference type="InterPro" id="IPR011993">
    <property type="entry name" value="PH-like_dom_sf"/>
</dbReference>
<dbReference type="STRING" id="578458.D8PPZ9"/>
<dbReference type="SUPFAM" id="SSF50969">
    <property type="entry name" value="YVTN repeat-like/Quinoprotein amine dehydrogenase"/>
    <property type="match status" value="1"/>
</dbReference>
<dbReference type="HOGENOM" id="CLU_007002_0_0_1"/>
<feature type="domain" description="Vacuolar import/degradation Vid27 C-terminal" evidence="2">
    <location>
        <begin position="426"/>
        <end position="773"/>
    </location>
</feature>
<dbReference type="AlphaFoldDB" id="D8PPZ9"/>
<dbReference type="Pfam" id="PF17748">
    <property type="entry name" value="VID27_N"/>
    <property type="match status" value="1"/>
</dbReference>
<feature type="region of interest" description="Disordered" evidence="1">
    <location>
        <begin position="217"/>
        <end position="237"/>
    </location>
</feature>
<feature type="compositionally biased region" description="Low complexity" evidence="1">
    <location>
        <begin position="186"/>
        <end position="198"/>
    </location>
</feature>
<proteinExistence type="predicted"/>
<keyword evidence="6" id="KW-1185">Reference proteome</keyword>
<dbReference type="Pfam" id="PF17747">
    <property type="entry name" value="VID27_PH"/>
    <property type="match status" value="1"/>
</dbReference>
<feature type="region of interest" description="Disordered" evidence="1">
    <location>
        <begin position="761"/>
        <end position="786"/>
    </location>
</feature>
<feature type="compositionally biased region" description="Basic residues" evidence="1">
    <location>
        <begin position="174"/>
        <end position="185"/>
    </location>
</feature>
<dbReference type="Proteomes" id="UP000007431">
    <property type="component" value="Unassembled WGS sequence"/>
</dbReference>
<dbReference type="SUPFAM" id="SSF50729">
    <property type="entry name" value="PH domain-like"/>
    <property type="match status" value="1"/>
</dbReference>
<evidence type="ECO:0000313" key="6">
    <source>
        <dbReference type="Proteomes" id="UP000007431"/>
    </source>
</evidence>
<dbReference type="PANTHER" id="PTHR31913">
    <property type="entry name" value="VACUOLAR IMPORT AND DEGRADATION PROTEIN 27"/>
    <property type="match status" value="1"/>
</dbReference>
<dbReference type="InterPro" id="IPR011044">
    <property type="entry name" value="Quino_amine_DH_bsu"/>
</dbReference>
<accession>D8PPZ9</accession>
<evidence type="ECO:0000313" key="5">
    <source>
        <dbReference type="EMBL" id="EFJ03025.1"/>
    </source>
</evidence>
<dbReference type="InterPro" id="IPR040768">
    <property type="entry name" value="Vid27_PH"/>
</dbReference>
<dbReference type="GO" id="GO:0005737">
    <property type="term" value="C:cytoplasm"/>
    <property type="evidence" value="ECO:0007669"/>
    <property type="project" value="TreeGrafter"/>
</dbReference>
<evidence type="ECO:0000259" key="3">
    <source>
        <dbReference type="Pfam" id="PF17747"/>
    </source>
</evidence>
<feature type="domain" description="Vid27 PH-like" evidence="3">
    <location>
        <begin position="247"/>
        <end position="353"/>
    </location>
</feature>
<feature type="compositionally biased region" description="Acidic residues" evidence="1">
    <location>
        <begin position="382"/>
        <end position="416"/>
    </location>
</feature>
<dbReference type="EMBL" id="GL377302">
    <property type="protein sequence ID" value="EFJ03025.1"/>
    <property type="molecule type" value="Genomic_DNA"/>
</dbReference>
<evidence type="ECO:0000259" key="2">
    <source>
        <dbReference type="Pfam" id="PF08553"/>
    </source>
</evidence>
<dbReference type="GeneID" id="9587831"/>
<name>D8PPZ9_SCHCM</name>
<dbReference type="FunCoup" id="D8PPZ9">
    <property type="interactions" value="183"/>
</dbReference>